<dbReference type="InterPro" id="IPR003593">
    <property type="entry name" value="AAA+_ATPase"/>
</dbReference>
<reference evidence="5 6" key="1">
    <citation type="submission" date="2017-12" db="EMBL/GenBank/DDBJ databases">
        <title>Phylogenetic diversity of female urinary microbiome.</title>
        <authorList>
            <person name="Thomas-White K."/>
            <person name="Wolfe A.J."/>
        </authorList>
    </citation>
    <scope>NUCLEOTIDE SEQUENCE [LARGE SCALE GENOMIC DNA]</scope>
    <source>
        <strain evidence="5 6">UMB0898</strain>
    </source>
</reference>
<evidence type="ECO:0000259" key="4">
    <source>
        <dbReference type="PROSITE" id="PS50893"/>
    </source>
</evidence>
<dbReference type="RefSeq" id="WP_101954678.1">
    <property type="nucleotide sequence ID" value="NZ_PKHE01000023.1"/>
</dbReference>
<comment type="caution">
    <text evidence="5">The sequence shown here is derived from an EMBL/GenBank/DDBJ whole genome shotgun (WGS) entry which is preliminary data.</text>
</comment>
<evidence type="ECO:0000313" key="6">
    <source>
        <dbReference type="Proteomes" id="UP000234384"/>
    </source>
</evidence>
<protein>
    <submittedName>
        <fullName evidence="5">ABC transporter ATP-binding protein</fullName>
    </submittedName>
</protein>
<accession>A0A2I1JW62</accession>
<dbReference type="SUPFAM" id="SSF52540">
    <property type="entry name" value="P-loop containing nucleoside triphosphate hydrolases"/>
    <property type="match status" value="1"/>
</dbReference>
<name>A0A2I1JW62_9LACT</name>
<keyword evidence="2" id="KW-0547">Nucleotide-binding</keyword>
<evidence type="ECO:0000256" key="3">
    <source>
        <dbReference type="ARBA" id="ARBA00022840"/>
    </source>
</evidence>
<sequence length="228" mass="25938">MIELKHVSKKFGNKAILNDVSFTIQPGEVTLLVGENGSGKTTLLNLIMQLIPQGKGEILYNNQPITFNDYHKISYVPDQIIVLKHLTISEALQQMKDYYATFNEKRAYEILEFFNLNADDKINQLSKGNVAKVNILLGLSLDSDFILMDEPFSGIDIFTREEILSVFTSKLIEGQGVLISSHDIPEIEYIVDKAILMRDGTIVEEINPEQLRQERGISLVDKMREVYR</sequence>
<dbReference type="InterPro" id="IPR003439">
    <property type="entry name" value="ABC_transporter-like_ATP-bd"/>
</dbReference>
<dbReference type="OrthoDB" id="9804819at2"/>
<gene>
    <name evidence="5" type="ORF">CYJ57_06985</name>
</gene>
<dbReference type="SMART" id="SM00382">
    <property type="entry name" value="AAA"/>
    <property type="match status" value="1"/>
</dbReference>
<dbReference type="PROSITE" id="PS50893">
    <property type="entry name" value="ABC_TRANSPORTER_2"/>
    <property type="match status" value="1"/>
</dbReference>
<evidence type="ECO:0000313" key="5">
    <source>
        <dbReference type="EMBL" id="PKY87583.1"/>
    </source>
</evidence>
<keyword evidence="1" id="KW-0813">Transport</keyword>
<dbReference type="PANTHER" id="PTHR42939:SF1">
    <property type="entry name" value="ABC TRANSPORTER ATP-BINDING PROTEIN ALBC-RELATED"/>
    <property type="match status" value="1"/>
</dbReference>
<dbReference type="Pfam" id="PF00005">
    <property type="entry name" value="ABC_tran"/>
    <property type="match status" value="1"/>
</dbReference>
<dbReference type="Gene3D" id="3.40.50.300">
    <property type="entry name" value="P-loop containing nucleotide triphosphate hydrolases"/>
    <property type="match status" value="1"/>
</dbReference>
<evidence type="ECO:0000256" key="2">
    <source>
        <dbReference type="ARBA" id="ARBA00022741"/>
    </source>
</evidence>
<proteinExistence type="predicted"/>
<dbReference type="CDD" id="cd03230">
    <property type="entry name" value="ABC_DR_subfamily_A"/>
    <property type="match status" value="1"/>
</dbReference>
<keyword evidence="3 5" id="KW-0067">ATP-binding</keyword>
<dbReference type="Proteomes" id="UP000234384">
    <property type="component" value="Unassembled WGS sequence"/>
</dbReference>
<dbReference type="GO" id="GO:0005524">
    <property type="term" value="F:ATP binding"/>
    <property type="evidence" value="ECO:0007669"/>
    <property type="project" value="UniProtKB-KW"/>
</dbReference>
<dbReference type="PANTHER" id="PTHR42939">
    <property type="entry name" value="ABC TRANSPORTER ATP-BINDING PROTEIN ALBC-RELATED"/>
    <property type="match status" value="1"/>
</dbReference>
<organism evidence="5 6">
    <name type="scientific">Falseniella ignava</name>
    <dbReference type="NCBI Taxonomy" id="137730"/>
    <lineage>
        <taxon>Bacteria</taxon>
        <taxon>Bacillati</taxon>
        <taxon>Bacillota</taxon>
        <taxon>Bacilli</taxon>
        <taxon>Lactobacillales</taxon>
        <taxon>Aerococcaceae</taxon>
        <taxon>Falseniella</taxon>
    </lineage>
</organism>
<dbReference type="AlphaFoldDB" id="A0A2I1JW62"/>
<dbReference type="EMBL" id="PKHE01000023">
    <property type="protein sequence ID" value="PKY87583.1"/>
    <property type="molecule type" value="Genomic_DNA"/>
</dbReference>
<evidence type="ECO:0000256" key="1">
    <source>
        <dbReference type="ARBA" id="ARBA00022448"/>
    </source>
</evidence>
<feature type="domain" description="ABC transporter" evidence="4">
    <location>
        <begin position="2"/>
        <end position="224"/>
    </location>
</feature>
<dbReference type="InterPro" id="IPR051782">
    <property type="entry name" value="ABC_Transporter_VariousFunc"/>
</dbReference>
<dbReference type="InterPro" id="IPR027417">
    <property type="entry name" value="P-loop_NTPase"/>
</dbReference>
<dbReference type="GO" id="GO:0016887">
    <property type="term" value="F:ATP hydrolysis activity"/>
    <property type="evidence" value="ECO:0007669"/>
    <property type="project" value="InterPro"/>
</dbReference>